<comment type="similarity">
    <text evidence="1">Belongs to the ribonucleoside diphosphate reductase class-2 family.</text>
</comment>
<evidence type="ECO:0000256" key="1">
    <source>
        <dbReference type="ARBA" id="ARBA00007405"/>
    </source>
</evidence>
<dbReference type="EMBL" id="AP023367">
    <property type="protein sequence ID" value="BCJ92483.1"/>
    <property type="molecule type" value="Genomic_DNA"/>
</dbReference>
<dbReference type="Pfam" id="PF12637">
    <property type="entry name" value="TSCPD"/>
    <property type="match status" value="1"/>
</dbReference>
<dbReference type="NCBIfam" id="TIGR03905">
    <property type="entry name" value="TIGR03905_4_Cys"/>
    <property type="match status" value="1"/>
</dbReference>
<dbReference type="RefSeq" id="WP_184093097.1">
    <property type="nucleotide sequence ID" value="NZ_AP023367.1"/>
</dbReference>
<name>A0A6S6QMA6_9FIRM</name>
<dbReference type="GO" id="GO:0000166">
    <property type="term" value="F:nucleotide binding"/>
    <property type="evidence" value="ECO:0007669"/>
    <property type="project" value="UniProtKB-KW"/>
</dbReference>
<comment type="catalytic activity">
    <reaction evidence="5">
        <text>a 2'-deoxyribonucleoside 5'-diphosphate + [thioredoxin]-disulfide + H2O = a ribonucleoside 5'-diphosphate + [thioredoxin]-dithiol</text>
        <dbReference type="Rhea" id="RHEA:23252"/>
        <dbReference type="Rhea" id="RHEA-COMP:10698"/>
        <dbReference type="Rhea" id="RHEA-COMP:10700"/>
        <dbReference type="ChEBI" id="CHEBI:15377"/>
        <dbReference type="ChEBI" id="CHEBI:29950"/>
        <dbReference type="ChEBI" id="CHEBI:50058"/>
        <dbReference type="ChEBI" id="CHEBI:57930"/>
        <dbReference type="ChEBI" id="CHEBI:73316"/>
        <dbReference type="EC" id="1.17.4.1"/>
    </reaction>
</comment>
<evidence type="ECO:0000313" key="7">
    <source>
        <dbReference type="EMBL" id="BCJ92483.1"/>
    </source>
</evidence>
<evidence type="ECO:0000256" key="2">
    <source>
        <dbReference type="ARBA" id="ARBA00012274"/>
    </source>
</evidence>
<keyword evidence="4" id="KW-0547">Nucleotide-binding</keyword>
<evidence type="ECO:0000313" key="8">
    <source>
        <dbReference type="Proteomes" id="UP000515561"/>
    </source>
</evidence>
<dbReference type="InterPro" id="IPR023806">
    <property type="entry name" value="CHP03905"/>
</dbReference>
<dbReference type="Proteomes" id="UP000515561">
    <property type="component" value="Chromosome"/>
</dbReference>
<dbReference type="EC" id="1.17.4.1" evidence="2"/>
<evidence type="ECO:0000256" key="3">
    <source>
        <dbReference type="ARBA" id="ARBA00022634"/>
    </source>
</evidence>
<evidence type="ECO:0000256" key="4">
    <source>
        <dbReference type="ARBA" id="ARBA00022741"/>
    </source>
</evidence>
<dbReference type="KEGG" id="acel:acsn021_00520"/>
<evidence type="ECO:0000256" key="5">
    <source>
        <dbReference type="ARBA" id="ARBA00047754"/>
    </source>
</evidence>
<evidence type="ECO:0000259" key="6">
    <source>
        <dbReference type="Pfam" id="PF12637"/>
    </source>
</evidence>
<dbReference type="AlphaFoldDB" id="A0A6S6QMA6"/>
<protein>
    <recommendedName>
        <fullName evidence="2">ribonucleoside-diphosphate reductase</fullName>
        <ecNumber evidence="2">1.17.4.1</ecNumber>
    </recommendedName>
</protein>
<feature type="domain" description="TSCPD" evidence="6">
    <location>
        <begin position="2"/>
        <end position="76"/>
    </location>
</feature>
<accession>A0A6S6QMA6</accession>
<dbReference type="GO" id="GO:0071897">
    <property type="term" value="P:DNA biosynthetic process"/>
    <property type="evidence" value="ECO:0007669"/>
    <property type="project" value="UniProtKB-KW"/>
</dbReference>
<dbReference type="InterPro" id="IPR024434">
    <property type="entry name" value="TSCPD_dom"/>
</dbReference>
<dbReference type="GO" id="GO:0004748">
    <property type="term" value="F:ribonucleoside-diphosphate reductase activity, thioredoxin disulfide as acceptor"/>
    <property type="evidence" value="ECO:0007669"/>
    <property type="project" value="UniProtKB-EC"/>
</dbReference>
<reference evidence="7 8" key="1">
    <citation type="journal article" date="2016" name="Int. J. Syst. Evol. Microbiol.">
        <title>Descriptions of Anaerotaenia torta gen. nov., sp. nov. and Anaerocolumna cellulosilytica gen. nov., sp. nov. isolated from a methanogenic reactor of cattle waste.</title>
        <authorList>
            <person name="Uek A."/>
            <person name="Ohtaki Y."/>
            <person name="Kaku N."/>
            <person name="Ueki K."/>
        </authorList>
    </citation>
    <scope>NUCLEOTIDE SEQUENCE [LARGE SCALE GENOMIC DNA]</scope>
    <source>
        <strain evidence="7 8">SN021</strain>
    </source>
</reference>
<organism evidence="7 8">
    <name type="scientific">Anaerocolumna cellulosilytica</name>
    <dbReference type="NCBI Taxonomy" id="433286"/>
    <lineage>
        <taxon>Bacteria</taxon>
        <taxon>Bacillati</taxon>
        <taxon>Bacillota</taxon>
        <taxon>Clostridia</taxon>
        <taxon>Lachnospirales</taxon>
        <taxon>Lachnospiraceae</taxon>
        <taxon>Anaerocolumna</taxon>
    </lineage>
</organism>
<keyword evidence="3" id="KW-0237">DNA synthesis</keyword>
<sequence length="79" mass="8822">MTYKTTGVCCQEITFEVEENIIQKVYFKGGCSGNTQGLSKLLEGMDVDDVIKRLEGTKCGNRATSCPDQLSRALKEWRV</sequence>
<keyword evidence="8" id="KW-1185">Reference proteome</keyword>
<gene>
    <name evidence="7" type="ORF">acsn021_00520</name>
</gene>
<proteinExistence type="inferred from homology"/>